<accession>A0ACB7ZC77</accession>
<sequence length="568" mass="62746">MAAIRFSKLKRLCSSANASSRVRLCGYYVSIAKYRDQGDVRPTFTYINRSYDAKESGFTQTYMKSGLGTMGVESFAKNDQYNRAKVFCKLSPNPPNWHVLRNVSPLALSPGLNCRLYSSSVGGKGDKATDVPEVPVVSTSGEPAVSESGVGGDNWTDVVKDGWQSTVDALVYTGERAKEASTELTPYVEQLLDAHPYLSDVIFPVGCTLAATIVAWAMMPWLLRRFHMYSTQGPADLLSGISLWKPAPYEKSCWGALEDPVRYLITFVAFSHISMMIVPSTIALQHIAPAWRDAAPAWRGAVIVSFVWFLHRWKTNTFARALAVRSIAPIEREKFLTLDKISSISLFGLGLMALAEAYGVAAQSVFVFGLVGEAATAFAARDILLNIFSGLSVQISQPFSVGDTLKVGSVEGQIVKMGLVTTSLLSAENFPIIVPNSLLSTKMIVNKSRWHAMVTKVPLQIEDLGKIPQISEDIKGMLRSNPKVFLENKPPYCFLSRIERSYGELTLGCNLKHMSTDEFHSTEQDILLQAVQIIKQHGAALGSTLEEPDLQKEMHKWWSLLFTKHDLK</sequence>
<dbReference type="Proteomes" id="UP000828048">
    <property type="component" value="Chromosome 12"/>
</dbReference>
<comment type="caution">
    <text evidence="1">The sequence shown here is derived from an EMBL/GenBank/DDBJ whole genome shotgun (WGS) entry which is preliminary data.</text>
</comment>
<dbReference type="EMBL" id="CM037162">
    <property type="protein sequence ID" value="KAH7863498.1"/>
    <property type="molecule type" value="Genomic_DNA"/>
</dbReference>
<evidence type="ECO:0000313" key="1">
    <source>
        <dbReference type="EMBL" id="KAH7863498.1"/>
    </source>
</evidence>
<evidence type="ECO:0000313" key="2">
    <source>
        <dbReference type="Proteomes" id="UP000828048"/>
    </source>
</evidence>
<reference evidence="1 2" key="1">
    <citation type="journal article" date="2021" name="Hortic Res">
        <title>High-quality reference genome and annotation aids understanding of berry development for evergreen blueberry (Vaccinium darrowii).</title>
        <authorList>
            <person name="Yu J."/>
            <person name="Hulse-Kemp A.M."/>
            <person name="Babiker E."/>
            <person name="Staton M."/>
        </authorList>
    </citation>
    <scope>NUCLEOTIDE SEQUENCE [LARGE SCALE GENOMIC DNA]</scope>
    <source>
        <strain evidence="2">cv. NJ 8807/NJ 8810</strain>
        <tissue evidence="1">Young leaf</tissue>
    </source>
</reference>
<organism evidence="1 2">
    <name type="scientific">Vaccinium darrowii</name>
    <dbReference type="NCBI Taxonomy" id="229202"/>
    <lineage>
        <taxon>Eukaryota</taxon>
        <taxon>Viridiplantae</taxon>
        <taxon>Streptophyta</taxon>
        <taxon>Embryophyta</taxon>
        <taxon>Tracheophyta</taxon>
        <taxon>Spermatophyta</taxon>
        <taxon>Magnoliopsida</taxon>
        <taxon>eudicotyledons</taxon>
        <taxon>Gunneridae</taxon>
        <taxon>Pentapetalae</taxon>
        <taxon>asterids</taxon>
        <taxon>Ericales</taxon>
        <taxon>Ericaceae</taxon>
        <taxon>Vaccinioideae</taxon>
        <taxon>Vaccinieae</taxon>
        <taxon>Vaccinium</taxon>
    </lineage>
</organism>
<protein>
    <submittedName>
        <fullName evidence="1">Uncharacterized protein</fullName>
    </submittedName>
</protein>
<keyword evidence="2" id="KW-1185">Reference proteome</keyword>
<name>A0ACB7ZC77_9ERIC</name>
<proteinExistence type="predicted"/>
<gene>
    <name evidence="1" type="ORF">Vadar_018243</name>
</gene>